<evidence type="ECO:0000256" key="1">
    <source>
        <dbReference type="SAM" id="MobiDB-lite"/>
    </source>
</evidence>
<sequence length="196" mass="22548">AAAALAAMAAEQQPPVDTVDDCINSVIRQSLEPPPQIQSDLLKPKQSYETLCYEAFLFIEENFQQLSLKMSDICHYISHKYRYFATGIMWRKQVFRALNTADYITVERLDKPDNKEDDSLYTLNRTEYDYRMGNDGEVRVRWRKKNKNPTQQPNHSLVDNDEERRRMNNRAIPEASDDVALFNAIAGSLGVPQTLG</sequence>
<dbReference type="InterPro" id="IPR036388">
    <property type="entry name" value="WH-like_DNA-bd_sf"/>
</dbReference>
<name>A0AAV5SF67_9BILA</name>
<feature type="region of interest" description="Disordered" evidence="1">
    <location>
        <begin position="144"/>
        <end position="164"/>
    </location>
</feature>
<accession>A0AAV5SF67</accession>
<comment type="caution">
    <text evidence="2">The sequence shown here is derived from an EMBL/GenBank/DDBJ whole genome shotgun (WGS) entry which is preliminary data.</text>
</comment>
<feature type="non-terminal residue" evidence="2">
    <location>
        <position position="1"/>
    </location>
</feature>
<evidence type="ECO:0000313" key="2">
    <source>
        <dbReference type="EMBL" id="GMS81337.1"/>
    </source>
</evidence>
<dbReference type="AlphaFoldDB" id="A0AAV5SF67"/>
<dbReference type="EMBL" id="BTSX01000001">
    <property type="protein sequence ID" value="GMS81337.1"/>
    <property type="molecule type" value="Genomic_DNA"/>
</dbReference>
<evidence type="ECO:0008006" key="4">
    <source>
        <dbReference type="Google" id="ProtNLM"/>
    </source>
</evidence>
<proteinExistence type="predicted"/>
<dbReference type="Gene3D" id="1.10.10.10">
    <property type="entry name" value="Winged helix-like DNA-binding domain superfamily/Winged helix DNA-binding domain"/>
    <property type="match status" value="1"/>
</dbReference>
<feature type="compositionally biased region" description="Polar residues" evidence="1">
    <location>
        <begin position="148"/>
        <end position="157"/>
    </location>
</feature>
<reference evidence="2" key="1">
    <citation type="submission" date="2023-10" db="EMBL/GenBank/DDBJ databases">
        <title>Genome assembly of Pristionchus species.</title>
        <authorList>
            <person name="Yoshida K."/>
            <person name="Sommer R.J."/>
        </authorList>
    </citation>
    <scope>NUCLEOTIDE SEQUENCE</scope>
    <source>
        <strain evidence="2">RS0144</strain>
    </source>
</reference>
<organism evidence="2 3">
    <name type="scientific">Pristionchus entomophagus</name>
    <dbReference type="NCBI Taxonomy" id="358040"/>
    <lineage>
        <taxon>Eukaryota</taxon>
        <taxon>Metazoa</taxon>
        <taxon>Ecdysozoa</taxon>
        <taxon>Nematoda</taxon>
        <taxon>Chromadorea</taxon>
        <taxon>Rhabditida</taxon>
        <taxon>Rhabditina</taxon>
        <taxon>Diplogasteromorpha</taxon>
        <taxon>Diplogasteroidea</taxon>
        <taxon>Neodiplogasteridae</taxon>
        <taxon>Pristionchus</taxon>
    </lineage>
</organism>
<evidence type="ECO:0000313" key="3">
    <source>
        <dbReference type="Proteomes" id="UP001432027"/>
    </source>
</evidence>
<keyword evidence="3" id="KW-1185">Reference proteome</keyword>
<gene>
    <name evidence="2" type="ORF">PENTCL1PPCAC_3512</name>
</gene>
<protein>
    <recommendedName>
        <fullName evidence="4">Fork-head domain-containing protein</fullName>
    </recommendedName>
</protein>
<dbReference type="Proteomes" id="UP001432027">
    <property type="component" value="Unassembled WGS sequence"/>
</dbReference>